<keyword evidence="2" id="KW-1185">Reference proteome</keyword>
<protein>
    <submittedName>
        <fullName evidence="1">Uncharacterized protein</fullName>
    </submittedName>
</protein>
<dbReference type="Proteomes" id="UP000265520">
    <property type="component" value="Unassembled WGS sequence"/>
</dbReference>
<dbReference type="EMBL" id="LXQA010096805">
    <property type="protein sequence ID" value="MCI15511.1"/>
    <property type="molecule type" value="Genomic_DNA"/>
</dbReference>
<dbReference type="AlphaFoldDB" id="A0A392PTU2"/>
<comment type="caution">
    <text evidence="1">The sequence shown here is derived from an EMBL/GenBank/DDBJ whole genome shotgun (WGS) entry which is preliminary data.</text>
</comment>
<proteinExistence type="predicted"/>
<accession>A0A392PTU2</accession>
<reference evidence="1 2" key="1">
    <citation type="journal article" date="2018" name="Front. Plant Sci.">
        <title>Red Clover (Trifolium pratense) and Zigzag Clover (T. medium) - A Picture of Genomic Similarities and Differences.</title>
        <authorList>
            <person name="Dluhosova J."/>
            <person name="Istvanek J."/>
            <person name="Nedelnik J."/>
            <person name="Repkova J."/>
        </authorList>
    </citation>
    <scope>NUCLEOTIDE SEQUENCE [LARGE SCALE GENOMIC DNA]</scope>
    <source>
        <strain evidence="2">cv. 10/8</strain>
        <tissue evidence="1">Leaf</tissue>
    </source>
</reference>
<name>A0A392PTU2_9FABA</name>
<evidence type="ECO:0000313" key="1">
    <source>
        <dbReference type="EMBL" id="MCI15511.1"/>
    </source>
</evidence>
<organism evidence="1 2">
    <name type="scientific">Trifolium medium</name>
    <dbReference type="NCBI Taxonomy" id="97028"/>
    <lineage>
        <taxon>Eukaryota</taxon>
        <taxon>Viridiplantae</taxon>
        <taxon>Streptophyta</taxon>
        <taxon>Embryophyta</taxon>
        <taxon>Tracheophyta</taxon>
        <taxon>Spermatophyta</taxon>
        <taxon>Magnoliopsida</taxon>
        <taxon>eudicotyledons</taxon>
        <taxon>Gunneridae</taxon>
        <taxon>Pentapetalae</taxon>
        <taxon>rosids</taxon>
        <taxon>fabids</taxon>
        <taxon>Fabales</taxon>
        <taxon>Fabaceae</taxon>
        <taxon>Papilionoideae</taxon>
        <taxon>50 kb inversion clade</taxon>
        <taxon>NPAAA clade</taxon>
        <taxon>Hologalegina</taxon>
        <taxon>IRL clade</taxon>
        <taxon>Trifolieae</taxon>
        <taxon>Trifolium</taxon>
    </lineage>
</organism>
<evidence type="ECO:0000313" key="2">
    <source>
        <dbReference type="Proteomes" id="UP000265520"/>
    </source>
</evidence>
<sequence length="125" mass="14112">MEMVATIIDGIWYARNMQKFHNQDIGAMTLLSIWLTRVYEYQQLAKLNDFDMTQTNENNQTKRQDSRGNTNQKWCKPNVGVYKVNNDVNLTVNETSGLGAAIQDANGTIMAATWKVKGFADATTT</sequence>